<name>A0A3B9IEP7_9PROT</name>
<dbReference type="EC" id="2.1.3.2" evidence="2"/>
<sequence>RGVEIDSELADDIDRSVILDQVELGVAVRQACLDVLCRNLPA</sequence>
<evidence type="ECO:0000313" key="2">
    <source>
        <dbReference type="EMBL" id="HAE46312.1"/>
    </source>
</evidence>
<dbReference type="GO" id="GO:0016597">
    <property type="term" value="F:amino acid binding"/>
    <property type="evidence" value="ECO:0007669"/>
    <property type="project" value="InterPro"/>
</dbReference>
<organism evidence="2 3">
    <name type="scientific">Tistrella mobilis</name>
    <dbReference type="NCBI Taxonomy" id="171437"/>
    <lineage>
        <taxon>Bacteria</taxon>
        <taxon>Pseudomonadati</taxon>
        <taxon>Pseudomonadota</taxon>
        <taxon>Alphaproteobacteria</taxon>
        <taxon>Geminicoccales</taxon>
        <taxon>Geminicoccaceae</taxon>
        <taxon>Tistrella</taxon>
    </lineage>
</organism>
<feature type="non-terminal residue" evidence="2">
    <location>
        <position position="1"/>
    </location>
</feature>
<dbReference type="GO" id="GO:0004070">
    <property type="term" value="F:aspartate carbamoyltransferase activity"/>
    <property type="evidence" value="ECO:0007669"/>
    <property type="project" value="UniProtKB-EC"/>
</dbReference>
<evidence type="ECO:0000313" key="3">
    <source>
        <dbReference type="Proteomes" id="UP000257706"/>
    </source>
</evidence>
<dbReference type="GO" id="GO:0006520">
    <property type="term" value="P:amino acid metabolic process"/>
    <property type="evidence" value="ECO:0007669"/>
    <property type="project" value="InterPro"/>
</dbReference>
<dbReference type="Proteomes" id="UP000257706">
    <property type="component" value="Unassembled WGS sequence"/>
</dbReference>
<keyword evidence="1 2" id="KW-0808">Transferase</keyword>
<accession>A0A3B9IEP7</accession>
<dbReference type="AlphaFoldDB" id="A0A3B9IEP7"/>
<gene>
    <name evidence="2" type="primary">pyrB</name>
    <name evidence="2" type="ORF">DCK97_02725</name>
</gene>
<comment type="caution">
    <text evidence="2">The sequence shown here is derived from an EMBL/GenBank/DDBJ whole genome shotgun (WGS) entry which is preliminary data.</text>
</comment>
<proteinExistence type="predicted"/>
<protein>
    <submittedName>
        <fullName evidence="2">Aspartate carbamoyltransferase catalytic subunit</fullName>
        <ecNumber evidence="2">2.1.3.2</ecNumber>
    </submittedName>
</protein>
<dbReference type="EMBL" id="DMAI01000041">
    <property type="protein sequence ID" value="HAE46312.1"/>
    <property type="molecule type" value="Genomic_DNA"/>
</dbReference>
<dbReference type="InterPro" id="IPR036901">
    <property type="entry name" value="Asp/Orn_carbamoylTrfase_sf"/>
</dbReference>
<reference evidence="2 3" key="1">
    <citation type="journal article" date="2018" name="Nat. Biotechnol.">
        <title>A standardized bacterial taxonomy based on genome phylogeny substantially revises the tree of life.</title>
        <authorList>
            <person name="Parks D.H."/>
            <person name="Chuvochina M."/>
            <person name="Waite D.W."/>
            <person name="Rinke C."/>
            <person name="Skarshewski A."/>
            <person name="Chaumeil P.A."/>
            <person name="Hugenholtz P."/>
        </authorList>
    </citation>
    <scope>NUCLEOTIDE SEQUENCE [LARGE SCALE GENOMIC DNA]</scope>
    <source>
        <strain evidence="2">UBA8739</strain>
    </source>
</reference>
<dbReference type="SUPFAM" id="SSF53671">
    <property type="entry name" value="Aspartate/ornithine carbamoyltransferase"/>
    <property type="match status" value="1"/>
</dbReference>
<evidence type="ECO:0000256" key="1">
    <source>
        <dbReference type="ARBA" id="ARBA00022679"/>
    </source>
</evidence>